<dbReference type="Proteomes" id="UP001274896">
    <property type="component" value="Unassembled WGS sequence"/>
</dbReference>
<dbReference type="PRINTS" id="PR01857">
    <property type="entry name" value="ADAMTSFAMILY"/>
</dbReference>
<dbReference type="GO" id="GO:0031012">
    <property type="term" value="C:extracellular matrix"/>
    <property type="evidence" value="ECO:0007669"/>
    <property type="project" value="TreeGrafter"/>
</dbReference>
<dbReference type="SMART" id="SM00408">
    <property type="entry name" value="IGc2"/>
    <property type="match status" value="1"/>
</dbReference>
<proteinExistence type="predicted"/>
<dbReference type="EMBL" id="JAUCMX010000010">
    <property type="protein sequence ID" value="KAK3533189.1"/>
    <property type="molecule type" value="Genomic_DNA"/>
</dbReference>
<comment type="caution">
    <text evidence="7">The sequence shown here is derived from an EMBL/GenBank/DDBJ whole genome shotgun (WGS) entry which is preliminary data.</text>
</comment>
<dbReference type="SMART" id="SM00209">
    <property type="entry name" value="TSP1"/>
    <property type="match status" value="2"/>
</dbReference>
<dbReference type="PANTHER" id="PTHR13723">
    <property type="entry name" value="ADAMTS A DISINTEGRIN AND METALLOPROTEASE WITH THROMBOSPONDIN MOTIFS PROTEASE"/>
    <property type="match status" value="1"/>
</dbReference>
<dbReference type="PROSITE" id="PS50092">
    <property type="entry name" value="TSP1"/>
    <property type="match status" value="2"/>
</dbReference>
<dbReference type="Pfam" id="PF00090">
    <property type="entry name" value="TSP_1"/>
    <property type="match status" value="1"/>
</dbReference>
<evidence type="ECO:0000313" key="7">
    <source>
        <dbReference type="EMBL" id="KAK3533189.1"/>
    </source>
</evidence>
<dbReference type="PANTHER" id="PTHR13723:SF169">
    <property type="entry name" value="ADAMTS-LIKE PROTEIN 3"/>
    <property type="match status" value="1"/>
</dbReference>
<evidence type="ECO:0000259" key="6">
    <source>
        <dbReference type="PROSITE" id="PS50835"/>
    </source>
</evidence>
<organism evidence="7 8">
    <name type="scientific">Hemibagrus guttatus</name>
    <dbReference type="NCBI Taxonomy" id="175788"/>
    <lineage>
        <taxon>Eukaryota</taxon>
        <taxon>Metazoa</taxon>
        <taxon>Chordata</taxon>
        <taxon>Craniata</taxon>
        <taxon>Vertebrata</taxon>
        <taxon>Euteleostomi</taxon>
        <taxon>Actinopterygii</taxon>
        <taxon>Neopterygii</taxon>
        <taxon>Teleostei</taxon>
        <taxon>Ostariophysi</taxon>
        <taxon>Siluriformes</taxon>
        <taxon>Bagridae</taxon>
        <taxon>Hemibagrus</taxon>
    </lineage>
</organism>
<dbReference type="Gene3D" id="2.20.100.10">
    <property type="entry name" value="Thrombospondin type-1 (TSP1) repeat"/>
    <property type="match status" value="2"/>
</dbReference>
<accession>A0AAE0QV31</accession>
<feature type="compositionally biased region" description="Basic and acidic residues" evidence="5">
    <location>
        <begin position="724"/>
        <end position="738"/>
    </location>
</feature>
<sequence>MLRPLGLTETSRTTRSDEERDIGWDAWGTWSDCSRTCGGGASYSLRRCLNGANCEGRNIRYRTCSNTDCPAESGDFRAQQCSAHNDIKYQGQTYEWIPVSYDPISPCALKCQARGKSLVVELAPKVLDGTRCKADSLDMCINGICQEVGCDRQLGSNTKPDNCGLCGGDGSSCRLIRGQSQIHVSLEEPLKMVVEVPLGSRGLRLTAKGPAILIIEAHSLSDRKEELVLSSPGSYTLANSTVDYQRGREADRQILRCHGPLTADFTIKVKYAAPKDTVVMFMFYQPIRYQWRETDFFPCSVKCGGESVPVEAKVPWLKQAQELEETRVATEEPTFIPGPWSPCSVSCGLGVQKRTVKCRVFLTFTQTEVDLPDEECGEDKPLPQRSCTLEACSKLPDHPQHQQKNQTKSSKKNYFWEYRGFTTCSVSCALGEEGMPDLMGLDGKEEIPLSLGLMCTKDMPPSLGLTEHKYSKKRCPQILGLKRIYIQTKQEKRLSFTIGGRAYLFPKTSVVIKCPVRNFPKAQIRWEKDGVDIQSSKHLTITKSGALRIYSLEVGDIGQYRCWANQDSDTFILKLIGHDNRLLEHPEGTKLVKQKVNSSSRTFPNNEGGIVRSKCQDQDEFSLTKKVQKHGQSWLQKNELYLEEDQTKEPVDPMDLGNYLLASTSTSDAVISAASGAFTLEPAEFEELVRNISQLAESGDVTDDLASQLIGKLMEEIAASQATIDKETIQSESKHLDRTPNSSEHSGGKSLKSRSVIVRHSPHGSAMSFQRDLSVNVGRTAYITNATRSLTLLCSAQGIPKPSVSWTKDGVPLQSR</sequence>
<dbReference type="InterPro" id="IPR007110">
    <property type="entry name" value="Ig-like_dom"/>
</dbReference>
<keyword evidence="8" id="KW-1185">Reference proteome</keyword>
<dbReference type="InterPro" id="IPR036179">
    <property type="entry name" value="Ig-like_dom_sf"/>
</dbReference>
<feature type="region of interest" description="Disordered" evidence="5">
    <location>
        <begin position="724"/>
        <end position="754"/>
    </location>
</feature>
<dbReference type="SUPFAM" id="SSF82895">
    <property type="entry name" value="TSP-1 type 1 repeat"/>
    <property type="match status" value="2"/>
</dbReference>
<comment type="subcellular location">
    <subcellularLocation>
        <location evidence="1">Secreted</location>
    </subcellularLocation>
</comment>
<dbReference type="Pfam" id="PF19030">
    <property type="entry name" value="TSP1_ADAMTS"/>
    <property type="match status" value="1"/>
</dbReference>
<dbReference type="Pfam" id="PF07679">
    <property type="entry name" value="I-set"/>
    <property type="match status" value="1"/>
</dbReference>
<protein>
    <recommendedName>
        <fullName evidence="6">Ig-like domain-containing protein</fullName>
    </recommendedName>
</protein>
<dbReference type="FunFam" id="2.20.100.10:FF:000025">
    <property type="entry name" value="ADAMTS like 1"/>
    <property type="match status" value="1"/>
</dbReference>
<dbReference type="SUPFAM" id="SSF48726">
    <property type="entry name" value="Immunoglobulin"/>
    <property type="match status" value="2"/>
</dbReference>
<evidence type="ECO:0000256" key="5">
    <source>
        <dbReference type="SAM" id="MobiDB-lite"/>
    </source>
</evidence>
<feature type="domain" description="Ig-like" evidence="6">
    <location>
        <begin position="762"/>
        <end position="816"/>
    </location>
</feature>
<reference evidence="7" key="1">
    <citation type="submission" date="2023-06" db="EMBL/GenBank/DDBJ databases">
        <title>Male Hemibagrus guttatus genome.</title>
        <authorList>
            <person name="Bian C."/>
        </authorList>
    </citation>
    <scope>NUCLEOTIDE SEQUENCE</scope>
    <source>
        <strain evidence="7">Male_cb2023</strain>
        <tissue evidence="7">Muscle</tissue>
    </source>
</reference>
<name>A0AAE0QV31_9TELE</name>
<evidence type="ECO:0000256" key="3">
    <source>
        <dbReference type="ARBA" id="ARBA00023157"/>
    </source>
</evidence>
<feature type="disulfide bond" evidence="4">
    <location>
        <begin position="33"/>
        <end position="64"/>
    </location>
</feature>
<gene>
    <name evidence="7" type="ORF">QTP70_013594</name>
</gene>
<keyword evidence="3 4" id="KW-1015">Disulfide bond</keyword>
<dbReference type="GO" id="GO:0030198">
    <property type="term" value="P:extracellular matrix organization"/>
    <property type="evidence" value="ECO:0007669"/>
    <property type="project" value="InterPro"/>
</dbReference>
<evidence type="ECO:0000256" key="4">
    <source>
        <dbReference type="PIRSR" id="PIRSR613273-3"/>
    </source>
</evidence>
<dbReference type="InterPro" id="IPR045371">
    <property type="entry name" value="ADAMTS_CR_3"/>
</dbReference>
<keyword evidence="2" id="KW-0964">Secreted</keyword>
<evidence type="ECO:0000256" key="1">
    <source>
        <dbReference type="ARBA" id="ARBA00004613"/>
    </source>
</evidence>
<dbReference type="GO" id="GO:0005576">
    <property type="term" value="C:extracellular region"/>
    <property type="evidence" value="ECO:0007669"/>
    <property type="project" value="UniProtKB-SubCell"/>
</dbReference>
<dbReference type="InterPro" id="IPR050439">
    <property type="entry name" value="ADAMTS_ADAMTS-like"/>
</dbReference>
<dbReference type="InterPro" id="IPR000884">
    <property type="entry name" value="TSP1_rpt"/>
</dbReference>
<dbReference type="Pfam" id="PF19236">
    <property type="entry name" value="ADAMTS_CR_3"/>
    <property type="match status" value="1"/>
</dbReference>
<dbReference type="CDD" id="cd00096">
    <property type="entry name" value="Ig"/>
    <property type="match status" value="1"/>
</dbReference>
<evidence type="ECO:0000313" key="8">
    <source>
        <dbReference type="Proteomes" id="UP001274896"/>
    </source>
</evidence>
<dbReference type="InterPro" id="IPR036383">
    <property type="entry name" value="TSP1_rpt_sf"/>
</dbReference>
<dbReference type="InterPro" id="IPR013783">
    <property type="entry name" value="Ig-like_fold"/>
</dbReference>
<dbReference type="Gene3D" id="2.60.120.830">
    <property type="match status" value="1"/>
</dbReference>
<feature type="disulfide bond" evidence="4">
    <location>
        <begin position="48"/>
        <end position="54"/>
    </location>
</feature>
<dbReference type="InterPro" id="IPR013273">
    <property type="entry name" value="ADAMTS/ADAMTS-like"/>
</dbReference>
<dbReference type="PROSITE" id="PS50835">
    <property type="entry name" value="IG_LIKE"/>
    <property type="match status" value="2"/>
</dbReference>
<feature type="domain" description="Ig-like" evidence="6">
    <location>
        <begin position="476"/>
        <end position="572"/>
    </location>
</feature>
<evidence type="ECO:0000256" key="2">
    <source>
        <dbReference type="ARBA" id="ARBA00022525"/>
    </source>
</evidence>
<dbReference type="Gene3D" id="2.60.40.10">
    <property type="entry name" value="Immunoglobulins"/>
    <property type="match status" value="2"/>
</dbReference>
<dbReference type="AlphaFoldDB" id="A0AAE0QV31"/>
<dbReference type="InterPro" id="IPR003598">
    <property type="entry name" value="Ig_sub2"/>
</dbReference>
<dbReference type="InterPro" id="IPR013098">
    <property type="entry name" value="Ig_I-set"/>
</dbReference>
<feature type="disulfide bond" evidence="4">
    <location>
        <begin position="37"/>
        <end position="69"/>
    </location>
</feature>